<dbReference type="EMBL" id="JAGDFM010000184">
    <property type="protein sequence ID" value="KAG7383184.1"/>
    <property type="molecule type" value="Genomic_DNA"/>
</dbReference>
<organism evidence="7 8">
    <name type="scientific">Phytophthora pseudosyringae</name>
    <dbReference type="NCBI Taxonomy" id="221518"/>
    <lineage>
        <taxon>Eukaryota</taxon>
        <taxon>Sar</taxon>
        <taxon>Stramenopiles</taxon>
        <taxon>Oomycota</taxon>
        <taxon>Peronosporomycetes</taxon>
        <taxon>Peronosporales</taxon>
        <taxon>Peronosporaceae</taxon>
        <taxon>Phytophthora</taxon>
    </lineage>
</organism>
<keyword evidence="8" id="KW-1185">Reference proteome</keyword>
<evidence type="ECO:0000313" key="7">
    <source>
        <dbReference type="EMBL" id="KAG7383184.1"/>
    </source>
</evidence>
<dbReference type="InterPro" id="IPR004841">
    <property type="entry name" value="AA-permease/SLC12A_dom"/>
</dbReference>
<dbReference type="Proteomes" id="UP000694044">
    <property type="component" value="Unassembled WGS sequence"/>
</dbReference>
<feature type="domain" description="Amino acid permease/ SLC12A" evidence="6">
    <location>
        <begin position="28"/>
        <end position="143"/>
    </location>
</feature>
<reference evidence="7" key="1">
    <citation type="submission" date="2021-02" db="EMBL/GenBank/DDBJ databases">
        <authorList>
            <person name="Palmer J.M."/>
        </authorList>
    </citation>
    <scope>NUCLEOTIDE SEQUENCE</scope>
    <source>
        <strain evidence="7">SCRP734</strain>
    </source>
</reference>
<gene>
    <name evidence="7" type="ORF">PHYPSEUDO_003971</name>
</gene>
<keyword evidence="3 5" id="KW-1133">Transmembrane helix</keyword>
<proteinExistence type="predicted"/>
<dbReference type="GO" id="GO:0055085">
    <property type="term" value="P:transmembrane transport"/>
    <property type="evidence" value="ECO:0007669"/>
    <property type="project" value="InterPro"/>
</dbReference>
<dbReference type="OrthoDB" id="158341at2759"/>
<comment type="caution">
    <text evidence="7">The sequence shown here is derived from an EMBL/GenBank/DDBJ whole genome shotgun (WGS) entry which is preliminary data.</text>
</comment>
<evidence type="ECO:0000256" key="5">
    <source>
        <dbReference type="SAM" id="Phobius"/>
    </source>
</evidence>
<dbReference type="PANTHER" id="PTHR42770">
    <property type="entry name" value="AMINO ACID TRANSPORTER-RELATED"/>
    <property type="match status" value="1"/>
</dbReference>
<name>A0A8T1VUJ8_9STRA</name>
<dbReference type="GO" id="GO:0016020">
    <property type="term" value="C:membrane"/>
    <property type="evidence" value="ECO:0007669"/>
    <property type="project" value="UniProtKB-SubCell"/>
</dbReference>
<protein>
    <recommendedName>
        <fullName evidence="6">Amino acid permease/ SLC12A domain-containing protein</fullName>
    </recommendedName>
</protein>
<keyword evidence="2 5" id="KW-0812">Transmembrane</keyword>
<dbReference type="InterPro" id="IPR050367">
    <property type="entry name" value="APC_superfamily"/>
</dbReference>
<evidence type="ECO:0000313" key="8">
    <source>
        <dbReference type="Proteomes" id="UP000694044"/>
    </source>
</evidence>
<comment type="subcellular location">
    <subcellularLocation>
        <location evidence="1">Membrane</location>
        <topology evidence="1">Multi-pass membrane protein</topology>
    </subcellularLocation>
</comment>
<dbReference type="Pfam" id="PF00324">
    <property type="entry name" value="AA_permease"/>
    <property type="match status" value="1"/>
</dbReference>
<sequence>MADFSPDPTRYAKAPHLWALGVGAVVSGDFFGWQSGLVAGFDGLLVILALVTVLYVLLSFSIVELSTTVPSGGGPYVFALHAIGPRAAFFAGLAESLKVFITCAVVVTGISSYMNQLLSLSSDYGPIWWALFYVVFVALNITKIYIVEAKKNDFDQGKAQALIGCEAVADREGLYVVYGIVTDFMKWHLYRCGENSILLDSSTLRAKSEELDIGSMRDVCEMIYGALSDHEEECKKEKLCNE</sequence>
<accession>A0A8T1VUJ8</accession>
<evidence type="ECO:0000256" key="4">
    <source>
        <dbReference type="ARBA" id="ARBA00023136"/>
    </source>
</evidence>
<feature type="transmembrane region" description="Helical" evidence="5">
    <location>
        <begin position="127"/>
        <end position="146"/>
    </location>
</feature>
<evidence type="ECO:0000256" key="3">
    <source>
        <dbReference type="ARBA" id="ARBA00022989"/>
    </source>
</evidence>
<evidence type="ECO:0000256" key="1">
    <source>
        <dbReference type="ARBA" id="ARBA00004141"/>
    </source>
</evidence>
<keyword evidence="4 5" id="KW-0472">Membrane</keyword>
<evidence type="ECO:0000259" key="6">
    <source>
        <dbReference type="Pfam" id="PF00324"/>
    </source>
</evidence>
<dbReference type="AlphaFoldDB" id="A0A8T1VUJ8"/>
<feature type="transmembrane region" description="Helical" evidence="5">
    <location>
        <begin position="44"/>
        <end position="63"/>
    </location>
</feature>
<evidence type="ECO:0000256" key="2">
    <source>
        <dbReference type="ARBA" id="ARBA00022692"/>
    </source>
</evidence>
<dbReference type="PANTHER" id="PTHR42770:SF7">
    <property type="entry name" value="MEMBRANE PROTEIN"/>
    <property type="match status" value="1"/>
</dbReference>
<feature type="transmembrane region" description="Helical" evidence="5">
    <location>
        <begin position="99"/>
        <end position="115"/>
    </location>
</feature>